<feature type="domain" description="Myb/SANT-like DNA-binding" evidence="2">
    <location>
        <begin position="12"/>
        <end position="45"/>
    </location>
</feature>
<evidence type="ECO:0000313" key="3">
    <source>
        <dbReference type="EMBL" id="KAK7886507.1"/>
    </source>
</evidence>
<dbReference type="EMBL" id="JBBPFD010000019">
    <property type="protein sequence ID" value="KAK7886507.1"/>
    <property type="molecule type" value="Genomic_DNA"/>
</dbReference>
<name>A0AAW0N3A6_9GOBI</name>
<comment type="caution">
    <text evidence="3">The sequence shown here is derived from an EMBL/GenBank/DDBJ whole genome shotgun (WGS) entry which is preliminary data.</text>
</comment>
<feature type="region of interest" description="Disordered" evidence="1">
    <location>
        <begin position="70"/>
        <end position="120"/>
    </location>
</feature>
<dbReference type="InterPro" id="IPR044822">
    <property type="entry name" value="Myb_DNA-bind_4"/>
</dbReference>
<organism evidence="3 4">
    <name type="scientific">Mugilogobius chulae</name>
    <name type="common">yellowstripe goby</name>
    <dbReference type="NCBI Taxonomy" id="88201"/>
    <lineage>
        <taxon>Eukaryota</taxon>
        <taxon>Metazoa</taxon>
        <taxon>Chordata</taxon>
        <taxon>Craniata</taxon>
        <taxon>Vertebrata</taxon>
        <taxon>Euteleostomi</taxon>
        <taxon>Actinopterygii</taxon>
        <taxon>Neopterygii</taxon>
        <taxon>Teleostei</taxon>
        <taxon>Neoteleostei</taxon>
        <taxon>Acanthomorphata</taxon>
        <taxon>Gobiaria</taxon>
        <taxon>Gobiiformes</taxon>
        <taxon>Gobioidei</taxon>
        <taxon>Gobiidae</taxon>
        <taxon>Gobionellinae</taxon>
        <taxon>Mugilogobius</taxon>
    </lineage>
</organism>
<evidence type="ECO:0000256" key="1">
    <source>
        <dbReference type="SAM" id="MobiDB-lite"/>
    </source>
</evidence>
<dbReference type="Gene3D" id="1.10.10.60">
    <property type="entry name" value="Homeodomain-like"/>
    <property type="match status" value="1"/>
</dbReference>
<keyword evidence="4" id="KW-1185">Reference proteome</keyword>
<sequence>MGGRKYPKELDKTHKNAVVYGKISEELSKKGFNRSIEQCREKSDSSSEEKEKFHWFDALDNILANKPCSAPTVLESAPSRDTSTTDTSESVEKEMDEDPSISNTSMATPSVRRKRRRSDAAGEAIKVLLEEQRLLQQEFLQTEEERHHRRWKC</sequence>
<feature type="compositionally biased region" description="Low complexity" evidence="1">
    <location>
        <begin position="79"/>
        <end position="88"/>
    </location>
</feature>
<protein>
    <recommendedName>
        <fullName evidence="2">Myb/SANT-like DNA-binding domain-containing protein</fullName>
    </recommendedName>
</protein>
<dbReference type="Proteomes" id="UP001460270">
    <property type="component" value="Unassembled WGS sequence"/>
</dbReference>
<gene>
    <name evidence="3" type="ORF">WMY93_026128</name>
</gene>
<reference evidence="4" key="1">
    <citation type="submission" date="2024-04" db="EMBL/GenBank/DDBJ databases">
        <title>Salinicola lusitanus LLJ914,a marine bacterium isolated from the Okinawa Trough.</title>
        <authorList>
            <person name="Li J."/>
        </authorList>
    </citation>
    <scope>NUCLEOTIDE SEQUENCE [LARGE SCALE GENOMIC DNA]</scope>
</reference>
<dbReference type="Pfam" id="PF13837">
    <property type="entry name" value="Myb_DNA-bind_4"/>
    <property type="match status" value="1"/>
</dbReference>
<accession>A0AAW0N3A6</accession>
<evidence type="ECO:0000313" key="4">
    <source>
        <dbReference type="Proteomes" id="UP001460270"/>
    </source>
</evidence>
<dbReference type="AlphaFoldDB" id="A0AAW0N3A6"/>
<evidence type="ECO:0000259" key="2">
    <source>
        <dbReference type="Pfam" id="PF13837"/>
    </source>
</evidence>
<proteinExistence type="predicted"/>